<gene>
    <name evidence="1" type="ORF">GCM10009754_78450</name>
</gene>
<dbReference type="EMBL" id="BAAANN010000049">
    <property type="protein sequence ID" value="GAA1988636.1"/>
    <property type="molecule type" value="Genomic_DNA"/>
</dbReference>
<accession>A0ABN2SL25</accession>
<evidence type="ECO:0008006" key="3">
    <source>
        <dbReference type="Google" id="ProtNLM"/>
    </source>
</evidence>
<comment type="caution">
    <text evidence="1">The sequence shown here is derived from an EMBL/GenBank/DDBJ whole genome shotgun (WGS) entry which is preliminary data.</text>
</comment>
<organism evidence="1 2">
    <name type="scientific">Amycolatopsis minnesotensis</name>
    <dbReference type="NCBI Taxonomy" id="337894"/>
    <lineage>
        <taxon>Bacteria</taxon>
        <taxon>Bacillati</taxon>
        <taxon>Actinomycetota</taxon>
        <taxon>Actinomycetes</taxon>
        <taxon>Pseudonocardiales</taxon>
        <taxon>Pseudonocardiaceae</taxon>
        <taxon>Amycolatopsis</taxon>
    </lineage>
</organism>
<dbReference type="Proteomes" id="UP001501116">
    <property type="component" value="Unassembled WGS sequence"/>
</dbReference>
<name>A0ABN2SL25_9PSEU</name>
<dbReference type="RefSeq" id="WP_344430526.1">
    <property type="nucleotide sequence ID" value="NZ_BAAANN010000049.1"/>
</dbReference>
<proteinExistence type="predicted"/>
<keyword evidence="2" id="KW-1185">Reference proteome</keyword>
<protein>
    <recommendedName>
        <fullName evidence="3">PE family protein</fullName>
    </recommendedName>
</protein>
<reference evidence="1 2" key="1">
    <citation type="journal article" date="2019" name="Int. J. Syst. Evol. Microbiol.">
        <title>The Global Catalogue of Microorganisms (GCM) 10K type strain sequencing project: providing services to taxonomists for standard genome sequencing and annotation.</title>
        <authorList>
            <consortium name="The Broad Institute Genomics Platform"/>
            <consortium name="The Broad Institute Genome Sequencing Center for Infectious Disease"/>
            <person name="Wu L."/>
            <person name="Ma J."/>
        </authorList>
    </citation>
    <scope>NUCLEOTIDE SEQUENCE [LARGE SCALE GENOMIC DNA]</scope>
    <source>
        <strain evidence="1 2">JCM 14545</strain>
    </source>
</reference>
<sequence length="108" mass="11453">MPDHGYEVAPQELTAQAKTLAELGEQTNALAASANRLAERVPMLGTAPPAIHLAMSLREAAGRSGHTGEVHAAGAELNDFHRALRTSADRYSERDADVASALRHIEAT</sequence>
<evidence type="ECO:0000313" key="2">
    <source>
        <dbReference type="Proteomes" id="UP001501116"/>
    </source>
</evidence>
<evidence type="ECO:0000313" key="1">
    <source>
        <dbReference type="EMBL" id="GAA1988636.1"/>
    </source>
</evidence>